<dbReference type="Pfam" id="PF08378">
    <property type="entry name" value="NERD"/>
    <property type="match status" value="1"/>
</dbReference>
<dbReference type="Pfam" id="PF01396">
    <property type="entry name" value="Zn_ribbon_Top1"/>
    <property type="match status" value="1"/>
</dbReference>
<dbReference type="AlphaFoldDB" id="A0AAW5KAI3"/>
<name>A0AAW5KAI3_9FIRM</name>
<proteinExistence type="predicted"/>
<organism evidence="2 3">
    <name type="scientific">Bittarella massiliensis</name>
    <name type="common">ex Durand et al. 2017</name>
    <dbReference type="NCBI Taxonomy" id="1720313"/>
    <lineage>
        <taxon>Bacteria</taxon>
        <taxon>Bacillati</taxon>
        <taxon>Bacillota</taxon>
        <taxon>Clostridia</taxon>
        <taxon>Eubacteriales</taxon>
        <taxon>Oscillospiraceae</taxon>
        <taxon>Bittarella (ex Durand et al. 2017)</taxon>
    </lineage>
</organism>
<evidence type="ECO:0000259" key="1">
    <source>
        <dbReference type="PROSITE" id="PS50965"/>
    </source>
</evidence>
<dbReference type="InterPro" id="IPR011528">
    <property type="entry name" value="NERD"/>
</dbReference>
<dbReference type="RefSeq" id="WP_256135257.1">
    <property type="nucleotide sequence ID" value="NZ_JANGAB010000001.1"/>
</dbReference>
<dbReference type="EMBL" id="JANGAB010000001">
    <property type="protein sequence ID" value="MCQ4948370.1"/>
    <property type="molecule type" value="Genomic_DNA"/>
</dbReference>
<accession>A0AAW5KAI3</accession>
<dbReference type="InterPro" id="IPR013498">
    <property type="entry name" value="Topo_IA_Znf"/>
</dbReference>
<dbReference type="Proteomes" id="UP001205063">
    <property type="component" value="Unassembled WGS sequence"/>
</dbReference>
<dbReference type="GO" id="GO:0003916">
    <property type="term" value="F:DNA topoisomerase activity"/>
    <property type="evidence" value="ECO:0007669"/>
    <property type="project" value="InterPro"/>
</dbReference>
<evidence type="ECO:0000313" key="3">
    <source>
        <dbReference type="Proteomes" id="UP001205063"/>
    </source>
</evidence>
<dbReference type="PROSITE" id="PS50965">
    <property type="entry name" value="NERD"/>
    <property type="match status" value="1"/>
</dbReference>
<dbReference type="GO" id="GO:0003677">
    <property type="term" value="F:DNA binding"/>
    <property type="evidence" value="ECO:0007669"/>
    <property type="project" value="InterPro"/>
</dbReference>
<protein>
    <submittedName>
        <fullName evidence="2">NERD domain-containing protein</fullName>
    </submittedName>
</protein>
<comment type="caution">
    <text evidence="2">The sequence shown here is derived from an EMBL/GenBank/DDBJ whole genome shotgun (WGS) entry which is preliminary data.</text>
</comment>
<gene>
    <name evidence="2" type="ORF">NE646_01630</name>
</gene>
<feature type="domain" description="NERD" evidence="1">
    <location>
        <begin position="42"/>
        <end position="164"/>
    </location>
</feature>
<dbReference type="SUPFAM" id="SSF57783">
    <property type="entry name" value="Zinc beta-ribbon"/>
    <property type="match status" value="1"/>
</dbReference>
<dbReference type="GO" id="GO:0006265">
    <property type="term" value="P:DNA topological change"/>
    <property type="evidence" value="ECO:0007669"/>
    <property type="project" value="InterPro"/>
</dbReference>
<dbReference type="Gene3D" id="3.30.65.10">
    <property type="entry name" value="Bacterial Topoisomerase I, domain 1"/>
    <property type="match status" value="1"/>
</dbReference>
<sequence length="280" mass="32347">MILLLAVVATAFLACEIARKRYEKTAYFKQTRNPYWRVRRDKGLLGEFYTYRCLRQLPGYKRFLFNCYLPKQDGGKTEIDVIFLHESGIYVFESKNYSGWIFGTETNSYWTQTLPAGRGRAKKVSFLNPIVQNKVHLKWLKAFLQEDFVPFLSYIVFSDRCTLKDIRLTSREHRVVNRYDVLSDIAQTARGLGSQLKPQKIDELYDRLAPLAQAGDSEKRSHIENIHKKHHSPASPSANKVCPRCGGKLVLRTATRGAHAGEQFWGCSHFPRCRYTQNAD</sequence>
<evidence type="ECO:0000313" key="2">
    <source>
        <dbReference type="EMBL" id="MCQ4948370.1"/>
    </source>
</evidence>
<dbReference type="GO" id="GO:0005694">
    <property type="term" value="C:chromosome"/>
    <property type="evidence" value="ECO:0007669"/>
    <property type="project" value="InterPro"/>
</dbReference>
<reference evidence="2" key="1">
    <citation type="submission" date="2022-06" db="EMBL/GenBank/DDBJ databases">
        <title>Isolation of gut microbiota from human fecal samples.</title>
        <authorList>
            <person name="Pamer E.G."/>
            <person name="Barat B."/>
            <person name="Waligurski E."/>
            <person name="Medina S."/>
            <person name="Paddock L."/>
            <person name="Mostad J."/>
        </authorList>
    </citation>
    <scope>NUCLEOTIDE SEQUENCE</scope>
    <source>
        <strain evidence="2">DFI.7.96</strain>
    </source>
</reference>